<dbReference type="GO" id="GO:0009117">
    <property type="term" value="P:nucleotide metabolic process"/>
    <property type="evidence" value="ECO:0007669"/>
    <property type="project" value="TreeGrafter"/>
</dbReference>
<dbReference type="PANTHER" id="PTHR46648">
    <property type="entry name" value="HIT FAMILY PROTEIN 1"/>
    <property type="match status" value="1"/>
</dbReference>
<dbReference type="KEGG" id="ssai:N0B31_17985"/>
<proteinExistence type="predicted"/>
<dbReference type="GO" id="GO:0003824">
    <property type="term" value="F:catalytic activity"/>
    <property type="evidence" value="ECO:0007669"/>
    <property type="project" value="InterPro"/>
</dbReference>
<dbReference type="PROSITE" id="PS00892">
    <property type="entry name" value="HIT_1"/>
    <property type="match status" value="1"/>
</dbReference>
<dbReference type="CDD" id="cd01277">
    <property type="entry name" value="HINT_subgroup"/>
    <property type="match status" value="1"/>
</dbReference>
<gene>
    <name evidence="5" type="ORF">N0B31_17985</name>
</gene>
<dbReference type="AlphaFoldDB" id="A0A9E7U483"/>
<evidence type="ECO:0000313" key="5">
    <source>
        <dbReference type="EMBL" id="UWM54000.1"/>
    </source>
</evidence>
<dbReference type="InterPro" id="IPR036265">
    <property type="entry name" value="HIT-like_sf"/>
</dbReference>
<sequence>MSEDCIFCSIVAGDIPNRTVYEDDEVLAFLDVNPLAEGHTLVIPKEHGEQVADLPEVAPTVFQRAAELTPAVRDAVDADGTTVAVNDGPAAGQEVPHLHVHIVPREEGDGAGMLHALDWARPELDDDTFDDVQQAIRDAQ</sequence>
<name>A0A9E7U483_9EURY</name>
<feature type="short sequence motif" description="Histidine triad motif" evidence="2 3">
    <location>
        <begin position="97"/>
        <end position="101"/>
    </location>
</feature>
<dbReference type="InterPro" id="IPR019808">
    <property type="entry name" value="Histidine_triad_CS"/>
</dbReference>
<evidence type="ECO:0000256" key="3">
    <source>
        <dbReference type="PROSITE-ProRule" id="PRU00464"/>
    </source>
</evidence>
<feature type="active site" description="Tele-AMP-histidine intermediate" evidence="1">
    <location>
        <position position="99"/>
    </location>
</feature>
<dbReference type="EMBL" id="CP104003">
    <property type="protein sequence ID" value="UWM54000.1"/>
    <property type="molecule type" value="Genomic_DNA"/>
</dbReference>
<dbReference type="PRINTS" id="PR00332">
    <property type="entry name" value="HISTRIAD"/>
</dbReference>
<dbReference type="RefSeq" id="WP_260592994.1">
    <property type="nucleotide sequence ID" value="NZ_CP104003.1"/>
</dbReference>
<dbReference type="GeneID" id="74944353"/>
<dbReference type="InterPro" id="IPR039384">
    <property type="entry name" value="HINT"/>
</dbReference>
<dbReference type="Pfam" id="PF01230">
    <property type="entry name" value="HIT"/>
    <property type="match status" value="1"/>
</dbReference>
<keyword evidence="6" id="KW-1185">Reference proteome</keyword>
<dbReference type="InterPro" id="IPR001310">
    <property type="entry name" value="Histidine_triad_HIT"/>
</dbReference>
<evidence type="ECO:0000256" key="1">
    <source>
        <dbReference type="PIRSR" id="PIRSR601310-1"/>
    </source>
</evidence>
<dbReference type="PROSITE" id="PS51084">
    <property type="entry name" value="HIT_2"/>
    <property type="match status" value="1"/>
</dbReference>
<evidence type="ECO:0000259" key="4">
    <source>
        <dbReference type="PROSITE" id="PS51084"/>
    </source>
</evidence>
<feature type="domain" description="HIT" evidence="4">
    <location>
        <begin position="6"/>
        <end position="112"/>
    </location>
</feature>
<accession>A0A9E7U483</accession>
<organism evidence="5 6">
    <name type="scientific">Salinirubellus salinus</name>
    <dbReference type="NCBI Taxonomy" id="1364945"/>
    <lineage>
        <taxon>Archaea</taxon>
        <taxon>Methanobacteriati</taxon>
        <taxon>Methanobacteriota</taxon>
        <taxon>Stenosarchaea group</taxon>
        <taxon>Halobacteria</taxon>
        <taxon>Halobacteriales</taxon>
        <taxon>Natronomonadaceae</taxon>
        <taxon>Salinirubellus</taxon>
    </lineage>
</organism>
<dbReference type="Gene3D" id="3.30.428.10">
    <property type="entry name" value="HIT-like"/>
    <property type="match status" value="1"/>
</dbReference>
<dbReference type="PANTHER" id="PTHR46648:SF1">
    <property type="entry name" value="ADENOSINE 5'-MONOPHOSPHORAMIDASE HNT1"/>
    <property type="match status" value="1"/>
</dbReference>
<dbReference type="SUPFAM" id="SSF54197">
    <property type="entry name" value="HIT-like"/>
    <property type="match status" value="1"/>
</dbReference>
<reference evidence="5" key="1">
    <citation type="submission" date="2022-09" db="EMBL/GenBank/DDBJ databases">
        <title>Diverse halophilic archaea isolated from saline environments.</title>
        <authorList>
            <person name="Cui H.-L."/>
        </authorList>
    </citation>
    <scope>NUCLEOTIDE SEQUENCE</scope>
    <source>
        <strain evidence="5">ZS-35-S2</strain>
    </source>
</reference>
<dbReference type="Proteomes" id="UP001057580">
    <property type="component" value="Chromosome"/>
</dbReference>
<dbReference type="InterPro" id="IPR011146">
    <property type="entry name" value="HIT-like"/>
</dbReference>
<evidence type="ECO:0000313" key="6">
    <source>
        <dbReference type="Proteomes" id="UP001057580"/>
    </source>
</evidence>
<protein>
    <submittedName>
        <fullName evidence="5">HIT family protein</fullName>
    </submittedName>
</protein>
<evidence type="ECO:0000256" key="2">
    <source>
        <dbReference type="PIRSR" id="PIRSR601310-3"/>
    </source>
</evidence>